<feature type="transmembrane region" description="Helical" evidence="1">
    <location>
        <begin position="228"/>
        <end position="246"/>
    </location>
</feature>
<name>A0A6G0TTA2_APHGL</name>
<keyword evidence="1" id="KW-0812">Transmembrane</keyword>
<evidence type="ECO:0000256" key="1">
    <source>
        <dbReference type="SAM" id="Phobius"/>
    </source>
</evidence>
<keyword evidence="3" id="KW-1185">Reference proteome</keyword>
<evidence type="ECO:0000313" key="2">
    <source>
        <dbReference type="EMBL" id="KAE9538123.1"/>
    </source>
</evidence>
<protein>
    <submittedName>
        <fullName evidence="2">Uncharacterized protein</fullName>
    </submittedName>
</protein>
<accession>A0A6G0TTA2</accession>
<keyword evidence="1" id="KW-1133">Transmembrane helix</keyword>
<sequence length="278" mass="30947">MICALLSTCIRSGFVINWINRSFQFFSSQTVGVSSSKSISVSVVYVKPTNHFSSSVPRLGYDNEKRFCGNRQKDTTTEPLLVDLTFITGYPGCSVHESIYLTTVTPSSISYLFTEVLKISSPTTHFNILNSAALLSIVMMSKAFSISFGVDTANLHMPSLNHAWSHQGVVTILPNHWCRISCSTVMDPCILSSVCESSDKVTKGTPTKSNFGNIYGIRVNFSTPFNKFGAFPIIYVVYSIYSLRFLSKSDTIKATKYVVKCRTYWISLFLRGMLDNAE</sequence>
<dbReference type="Proteomes" id="UP000475862">
    <property type="component" value="Unassembled WGS sequence"/>
</dbReference>
<proteinExistence type="predicted"/>
<keyword evidence="1" id="KW-0472">Membrane</keyword>
<dbReference type="EMBL" id="VYZN01000017">
    <property type="protein sequence ID" value="KAE9538123.1"/>
    <property type="molecule type" value="Genomic_DNA"/>
</dbReference>
<reference evidence="2 3" key="1">
    <citation type="submission" date="2019-08" db="EMBL/GenBank/DDBJ databases">
        <title>The genome of the soybean aphid Biotype 1, its phylome, world population structure and adaptation to the North American continent.</title>
        <authorList>
            <person name="Giordano R."/>
            <person name="Donthu R.K."/>
            <person name="Hernandez A.G."/>
            <person name="Wright C.L."/>
            <person name="Zimin A.V."/>
        </authorList>
    </citation>
    <scope>NUCLEOTIDE SEQUENCE [LARGE SCALE GENOMIC DNA]</scope>
    <source>
        <tissue evidence="2">Whole aphids</tissue>
    </source>
</reference>
<dbReference type="AlphaFoldDB" id="A0A6G0TTA2"/>
<comment type="caution">
    <text evidence="2">The sequence shown here is derived from an EMBL/GenBank/DDBJ whole genome shotgun (WGS) entry which is preliminary data.</text>
</comment>
<evidence type="ECO:0000313" key="3">
    <source>
        <dbReference type="Proteomes" id="UP000475862"/>
    </source>
</evidence>
<gene>
    <name evidence="2" type="ORF">AGLY_006095</name>
</gene>
<organism evidence="2 3">
    <name type="scientific">Aphis glycines</name>
    <name type="common">Soybean aphid</name>
    <dbReference type="NCBI Taxonomy" id="307491"/>
    <lineage>
        <taxon>Eukaryota</taxon>
        <taxon>Metazoa</taxon>
        <taxon>Ecdysozoa</taxon>
        <taxon>Arthropoda</taxon>
        <taxon>Hexapoda</taxon>
        <taxon>Insecta</taxon>
        <taxon>Pterygota</taxon>
        <taxon>Neoptera</taxon>
        <taxon>Paraneoptera</taxon>
        <taxon>Hemiptera</taxon>
        <taxon>Sternorrhyncha</taxon>
        <taxon>Aphidomorpha</taxon>
        <taxon>Aphidoidea</taxon>
        <taxon>Aphididae</taxon>
        <taxon>Aphidini</taxon>
        <taxon>Aphis</taxon>
        <taxon>Aphis</taxon>
    </lineage>
</organism>